<evidence type="ECO:0000256" key="1">
    <source>
        <dbReference type="SAM" id="MobiDB-lite"/>
    </source>
</evidence>
<gene>
    <name evidence="2" type="ORF">HaLaN_03644</name>
</gene>
<name>A0A699YZZ3_HAELA</name>
<dbReference type="EMBL" id="BLLF01000175">
    <property type="protein sequence ID" value="GFH08652.1"/>
    <property type="molecule type" value="Genomic_DNA"/>
</dbReference>
<evidence type="ECO:0000313" key="3">
    <source>
        <dbReference type="Proteomes" id="UP000485058"/>
    </source>
</evidence>
<sequence length="129" mass="14570">MAKKKGKGTNKQKKGPAKRLKASRSPQGKQRQERRNGWETKRRQVRGRPRIVIKVPGGAVLRGWKKTKRKRLAHLQLQAEVHSQLRVVAYLFVLRIWTCPPPSPSTPWPGGGALHEAGQQGTAWVCKQL</sequence>
<feature type="region of interest" description="Disordered" evidence="1">
    <location>
        <begin position="1"/>
        <end position="48"/>
    </location>
</feature>
<reference evidence="2 3" key="1">
    <citation type="submission" date="2020-02" db="EMBL/GenBank/DDBJ databases">
        <title>Draft genome sequence of Haematococcus lacustris strain NIES-144.</title>
        <authorList>
            <person name="Morimoto D."/>
            <person name="Nakagawa S."/>
            <person name="Yoshida T."/>
            <person name="Sawayama S."/>
        </authorList>
    </citation>
    <scope>NUCLEOTIDE SEQUENCE [LARGE SCALE GENOMIC DNA]</scope>
    <source>
        <strain evidence="2 3">NIES-144</strain>
    </source>
</reference>
<feature type="non-terminal residue" evidence="2">
    <location>
        <position position="129"/>
    </location>
</feature>
<accession>A0A699YZZ3</accession>
<comment type="caution">
    <text evidence="2">The sequence shown here is derived from an EMBL/GenBank/DDBJ whole genome shotgun (WGS) entry which is preliminary data.</text>
</comment>
<organism evidence="2 3">
    <name type="scientific">Haematococcus lacustris</name>
    <name type="common">Green alga</name>
    <name type="synonym">Haematococcus pluvialis</name>
    <dbReference type="NCBI Taxonomy" id="44745"/>
    <lineage>
        <taxon>Eukaryota</taxon>
        <taxon>Viridiplantae</taxon>
        <taxon>Chlorophyta</taxon>
        <taxon>core chlorophytes</taxon>
        <taxon>Chlorophyceae</taxon>
        <taxon>CS clade</taxon>
        <taxon>Chlamydomonadales</taxon>
        <taxon>Haematococcaceae</taxon>
        <taxon>Haematococcus</taxon>
    </lineage>
</organism>
<dbReference type="AlphaFoldDB" id="A0A699YZZ3"/>
<dbReference type="Proteomes" id="UP000485058">
    <property type="component" value="Unassembled WGS sequence"/>
</dbReference>
<proteinExistence type="predicted"/>
<feature type="compositionally biased region" description="Basic residues" evidence="1">
    <location>
        <begin position="1"/>
        <end position="22"/>
    </location>
</feature>
<feature type="non-terminal residue" evidence="2">
    <location>
        <position position="1"/>
    </location>
</feature>
<evidence type="ECO:0000313" key="2">
    <source>
        <dbReference type="EMBL" id="GFH08652.1"/>
    </source>
</evidence>
<feature type="compositionally biased region" description="Basic and acidic residues" evidence="1">
    <location>
        <begin position="30"/>
        <end position="42"/>
    </location>
</feature>
<protein>
    <submittedName>
        <fullName evidence="2">Uncharacterized protein</fullName>
    </submittedName>
</protein>
<keyword evidence="3" id="KW-1185">Reference proteome</keyword>